<feature type="domain" description="Zinc finger/thioredoxin putative" evidence="2">
    <location>
        <begin position="6"/>
        <end position="40"/>
    </location>
</feature>
<evidence type="ECO:0000313" key="4">
    <source>
        <dbReference type="Proteomes" id="UP000218327"/>
    </source>
</evidence>
<dbReference type="InterPro" id="IPR021834">
    <property type="entry name" value="DUF3426"/>
</dbReference>
<accession>A0A2A5AL07</accession>
<dbReference type="AlphaFoldDB" id="A0A2A5AL07"/>
<gene>
    <name evidence="3" type="ORF">COA96_16285</name>
</gene>
<feature type="compositionally biased region" description="Acidic residues" evidence="1">
    <location>
        <begin position="392"/>
        <end position="404"/>
    </location>
</feature>
<feature type="compositionally biased region" description="Polar residues" evidence="1">
    <location>
        <begin position="274"/>
        <end position="290"/>
    </location>
</feature>
<feature type="compositionally biased region" description="Acidic residues" evidence="1">
    <location>
        <begin position="234"/>
        <end position="260"/>
    </location>
</feature>
<dbReference type="EMBL" id="NVVJ01000089">
    <property type="protein sequence ID" value="PCJ19458.1"/>
    <property type="molecule type" value="Genomic_DNA"/>
</dbReference>
<name>A0A2A5AL07_9GAMM</name>
<proteinExistence type="predicted"/>
<protein>
    <recommendedName>
        <fullName evidence="2">Zinc finger/thioredoxin putative domain-containing protein</fullName>
    </recommendedName>
</protein>
<dbReference type="InterPro" id="IPR011723">
    <property type="entry name" value="Znf/thioredoxin_put"/>
</dbReference>
<comment type="caution">
    <text evidence="3">The sequence shown here is derived from an EMBL/GenBank/DDBJ whole genome shotgun (WGS) entry which is preliminary data.</text>
</comment>
<feature type="compositionally biased region" description="Polar residues" evidence="1">
    <location>
        <begin position="189"/>
        <end position="201"/>
    </location>
</feature>
<sequence length="607" mass="67460">MAFNVTQCPACESTFNTNASILESAAGRVRCGACLTVFEAASNYVDESENDAQYNAHESVFVGNNPQEYFDPSQFLTRSSLTEDDEPATLESSDLEAAKQEDLIEELENASTIGKDFFSAVVDEIHNTDKPAGLEESQLSNSVDESPENEPFLDSEPDSKTLDEESPDEQSSEDQPTQEVMSEDEDADSSINEAPENTLQPPTFDLYKPLPTTQSPVGIRLSASFTMRTPAQLEEPEPEPEKDNPDEEAGESQDENTDENPDNRQTLAHEENEPSQLTDEPSNSNVTSPDATHDDPETDFLQSAEESLIDEPLEVTDHAWTVVDSSTEEDADEETETERSLENESTIDESAVDKETGAFDSVTEDDATAPQDSFELADSESDTEEHQSIDTPEPEEEEEEEESTETIRARALRSEFKDEEALEAIPKANLAALGTMSTPLELLQKRERHWGRRIFLSVSILGLGALLTAQYLWQRIEVYSQIEQTRPFYETACNWLSCNLPVYSDISAIRSDNLIVRSHPDFPNGLMVNITIRNTAKYPQAFPIMVLSFNSANNNIVALREFDPTEYLDPGLRSISNMPAMTPVQIDLAIIDPGPDATNYTLAFRRP</sequence>
<organism evidence="3 4">
    <name type="scientific">SAR86 cluster bacterium</name>
    <dbReference type="NCBI Taxonomy" id="2030880"/>
    <lineage>
        <taxon>Bacteria</taxon>
        <taxon>Pseudomonadati</taxon>
        <taxon>Pseudomonadota</taxon>
        <taxon>Gammaproteobacteria</taxon>
        <taxon>SAR86 cluster</taxon>
    </lineage>
</organism>
<dbReference type="Pfam" id="PF11906">
    <property type="entry name" value="DUF3426"/>
    <property type="match status" value="1"/>
</dbReference>
<evidence type="ECO:0000259" key="2">
    <source>
        <dbReference type="Pfam" id="PF13719"/>
    </source>
</evidence>
<dbReference type="Pfam" id="PF13719">
    <property type="entry name" value="Zn_ribbon_5"/>
    <property type="match status" value="1"/>
</dbReference>
<evidence type="ECO:0000313" key="3">
    <source>
        <dbReference type="EMBL" id="PCJ19458.1"/>
    </source>
</evidence>
<dbReference type="NCBIfam" id="TIGR02098">
    <property type="entry name" value="MJ0042_CXXC"/>
    <property type="match status" value="1"/>
</dbReference>
<feature type="region of interest" description="Disordered" evidence="1">
    <location>
        <begin position="130"/>
        <end position="408"/>
    </location>
</feature>
<evidence type="ECO:0000256" key="1">
    <source>
        <dbReference type="SAM" id="MobiDB-lite"/>
    </source>
</evidence>
<reference evidence="4" key="1">
    <citation type="submission" date="2017-08" db="EMBL/GenBank/DDBJ databases">
        <title>A dynamic microbial community with high functional redundancy inhabits the cold, oxic subseafloor aquifer.</title>
        <authorList>
            <person name="Tully B.J."/>
            <person name="Wheat C.G."/>
            <person name="Glazer B.T."/>
            <person name="Huber J.A."/>
        </authorList>
    </citation>
    <scope>NUCLEOTIDE SEQUENCE [LARGE SCALE GENOMIC DNA]</scope>
</reference>
<feature type="compositionally biased region" description="Acidic residues" evidence="1">
    <location>
        <begin position="326"/>
        <end position="336"/>
    </location>
</feature>
<feature type="compositionally biased region" description="Acidic residues" evidence="1">
    <location>
        <begin position="145"/>
        <end position="156"/>
    </location>
</feature>
<dbReference type="Proteomes" id="UP000218327">
    <property type="component" value="Unassembled WGS sequence"/>
</dbReference>